<evidence type="ECO:0000313" key="2">
    <source>
        <dbReference type="Proteomes" id="UP000299102"/>
    </source>
</evidence>
<gene>
    <name evidence="1" type="ORF">EVAR_81047_1</name>
</gene>
<protein>
    <submittedName>
        <fullName evidence="1">Uncharacterized protein</fullName>
    </submittedName>
</protein>
<evidence type="ECO:0000313" key="1">
    <source>
        <dbReference type="EMBL" id="GBP09761.1"/>
    </source>
</evidence>
<organism evidence="1 2">
    <name type="scientific">Eumeta variegata</name>
    <name type="common">Bagworm moth</name>
    <name type="synonym">Eumeta japonica</name>
    <dbReference type="NCBI Taxonomy" id="151549"/>
    <lineage>
        <taxon>Eukaryota</taxon>
        <taxon>Metazoa</taxon>
        <taxon>Ecdysozoa</taxon>
        <taxon>Arthropoda</taxon>
        <taxon>Hexapoda</taxon>
        <taxon>Insecta</taxon>
        <taxon>Pterygota</taxon>
        <taxon>Neoptera</taxon>
        <taxon>Endopterygota</taxon>
        <taxon>Lepidoptera</taxon>
        <taxon>Glossata</taxon>
        <taxon>Ditrysia</taxon>
        <taxon>Tineoidea</taxon>
        <taxon>Psychidae</taxon>
        <taxon>Oiketicinae</taxon>
        <taxon>Eumeta</taxon>
    </lineage>
</organism>
<dbReference type="EMBL" id="BGZK01000037">
    <property type="protein sequence ID" value="GBP09761.1"/>
    <property type="molecule type" value="Genomic_DNA"/>
</dbReference>
<accession>A0A4C1T8Z0</accession>
<proteinExistence type="predicted"/>
<reference evidence="1 2" key="1">
    <citation type="journal article" date="2019" name="Commun. Biol.">
        <title>The bagworm genome reveals a unique fibroin gene that provides high tensile strength.</title>
        <authorList>
            <person name="Kono N."/>
            <person name="Nakamura H."/>
            <person name="Ohtoshi R."/>
            <person name="Tomita M."/>
            <person name="Numata K."/>
            <person name="Arakawa K."/>
        </authorList>
    </citation>
    <scope>NUCLEOTIDE SEQUENCE [LARGE SCALE GENOMIC DNA]</scope>
</reference>
<comment type="caution">
    <text evidence="1">The sequence shown here is derived from an EMBL/GenBank/DDBJ whole genome shotgun (WGS) entry which is preliminary data.</text>
</comment>
<sequence>MRPSELERDWSRSVIYWPPALISPASPLMTVGPFVKYIVVPFPCGYRILYWLEFSHKSATFPNRRGATSSIKTLMVECFCFVASRSEYGLVNLTGTAHAFQEKRAYPFLACASSPLWDRVSMGNGDHLGIDENVGRTLCIHSTWDAGKCDATLTDEREEIGTERFPDFFIKKTLAARREAGAGGRYYGVCQRGLFSLHQNLNELLIHAPGFARVDVERIRSSFMLIDLAVNLCPNPVLNFEIRAGQRLRLIAELEQC</sequence>
<keyword evidence="2" id="KW-1185">Reference proteome</keyword>
<dbReference type="AlphaFoldDB" id="A0A4C1T8Z0"/>
<dbReference type="Proteomes" id="UP000299102">
    <property type="component" value="Unassembled WGS sequence"/>
</dbReference>
<name>A0A4C1T8Z0_EUMVA</name>